<dbReference type="KEGG" id="bmic:BMR1_03g03890"/>
<organism evidence="3 4">
    <name type="scientific">Babesia microti (strain RI)</name>
    <dbReference type="NCBI Taxonomy" id="1133968"/>
    <lineage>
        <taxon>Eukaryota</taxon>
        <taxon>Sar</taxon>
        <taxon>Alveolata</taxon>
        <taxon>Apicomplexa</taxon>
        <taxon>Aconoidasida</taxon>
        <taxon>Piroplasmida</taxon>
        <taxon>Babesiidae</taxon>
        <taxon>Babesia</taxon>
    </lineage>
</organism>
<dbReference type="EC" id="2.7.1.24" evidence="3"/>
<keyword evidence="3" id="KW-0808">Transferase</keyword>
<dbReference type="Pfam" id="PF01121">
    <property type="entry name" value="CoaE"/>
    <property type="match status" value="1"/>
</dbReference>
<dbReference type="SUPFAM" id="SSF52540">
    <property type="entry name" value="P-loop containing nucleoside triphosphate hydrolases"/>
    <property type="match status" value="1"/>
</dbReference>
<proteinExistence type="inferred from homology"/>
<evidence type="ECO:0000313" key="3">
    <source>
        <dbReference type="EMBL" id="CTQ41378.1"/>
    </source>
</evidence>
<sequence>MIIWCLKVLFPLSQLVLGLLREKFFHKRKSEIHHFITSSVTLLLLAMNCILGWKCLALSCAIHFIANKFVITGIAGGMGSGKSTLGDFLSTHGWTVIDSDKVAKSVLDIGTNEYWRVCNFFGPQIVQSDGQINRGLLRKRVFDNPLELKFLTEIMRWSIVKKIFWQIFKYRILFLKTRVAIESPILFDTPLKLITSPIVLINAPIELRISRCAERDKYSTVETIRKILKCQQDPINLVPLADVVIDNDRSKEDFLNKSSEIFKL</sequence>
<accession>A0A0K3ARW8</accession>
<dbReference type="GeneID" id="24425425"/>
<dbReference type="RefSeq" id="XP_012649389.1">
    <property type="nucleotide sequence ID" value="XM_012793935.1"/>
</dbReference>
<dbReference type="GO" id="GO:0015937">
    <property type="term" value="P:coenzyme A biosynthetic process"/>
    <property type="evidence" value="ECO:0007669"/>
    <property type="project" value="InterPro"/>
</dbReference>
<dbReference type="CDD" id="cd02022">
    <property type="entry name" value="DPCK"/>
    <property type="match status" value="1"/>
</dbReference>
<keyword evidence="3" id="KW-0418">Kinase</keyword>
<reference evidence="3 4" key="1">
    <citation type="journal article" date="2012" name="Nucleic Acids Res.">
        <title>Sequencing of the smallest Apicomplexan genome from the human pathogen Babesia microti.</title>
        <authorList>
            <person name="Cornillot E."/>
            <person name="Hadj-Kaddour K."/>
            <person name="Dassouli A."/>
            <person name="Noel B."/>
            <person name="Ranwez V."/>
            <person name="Vacherie B."/>
            <person name="Augagneur Y."/>
            <person name="Bres V."/>
            <person name="Duclos A."/>
            <person name="Randazzo S."/>
            <person name="Carcy B."/>
            <person name="Debierre-Grockiego F."/>
            <person name="Delbecq S."/>
            <person name="Moubri-Menage K."/>
            <person name="Shams-Eldin H."/>
            <person name="Usmani-Brown S."/>
            <person name="Bringaud F."/>
            <person name="Wincker P."/>
            <person name="Vivares C.P."/>
            <person name="Schwarz R.T."/>
            <person name="Schetters T.P."/>
            <person name="Krause P.J."/>
            <person name="Gorenflot A."/>
            <person name="Berry V."/>
            <person name="Barbe V."/>
            <person name="Ben Mamoun C."/>
        </authorList>
    </citation>
    <scope>NUCLEOTIDE SEQUENCE [LARGE SCALE GENOMIC DNA]</scope>
    <source>
        <strain evidence="3 4">RI</strain>
    </source>
</reference>
<gene>
    <name evidence="3" type="ORF">BMR1_03g03890</name>
</gene>
<dbReference type="PANTHER" id="PTHR10695:SF46">
    <property type="entry name" value="BIFUNCTIONAL COENZYME A SYNTHASE-RELATED"/>
    <property type="match status" value="1"/>
</dbReference>
<dbReference type="HAMAP" id="MF_00376">
    <property type="entry name" value="Dephospho_CoA_kinase"/>
    <property type="match status" value="1"/>
</dbReference>
<dbReference type="Gene3D" id="3.40.50.300">
    <property type="entry name" value="P-loop containing nucleotide triphosphate hydrolases"/>
    <property type="match status" value="1"/>
</dbReference>
<evidence type="ECO:0000256" key="1">
    <source>
        <dbReference type="ARBA" id="ARBA00022741"/>
    </source>
</evidence>
<evidence type="ECO:0000313" key="4">
    <source>
        <dbReference type="Proteomes" id="UP000002899"/>
    </source>
</evidence>
<dbReference type="Proteomes" id="UP000002899">
    <property type="component" value="Chromosome III"/>
</dbReference>
<reference evidence="3 4" key="2">
    <citation type="journal article" date="2013" name="PLoS ONE">
        <title>Whole genome mapping and re-organization of the nuclear and mitochondrial genomes of Babesia microti isolates.</title>
        <authorList>
            <person name="Cornillot E."/>
            <person name="Dassouli A."/>
            <person name="Garg A."/>
            <person name="Pachikara N."/>
            <person name="Randazzo S."/>
            <person name="Depoix D."/>
            <person name="Carcy B."/>
            <person name="Delbecq S."/>
            <person name="Frutos R."/>
            <person name="Silva J.C."/>
            <person name="Sutton R."/>
            <person name="Krause P.J."/>
            <person name="Mamoun C.B."/>
        </authorList>
    </citation>
    <scope>NUCLEOTIDE SEQUENCE [LARGE SCALE GENOMIC DNA]</scope>
    <source>
        <strain evidence="3 4">RI</strain>
    </source>
</reference>
<keyword evidence="4" id="KW-1185">Reference proteome</keyword>
<dbReference type="InterPro" id="IPR027417">
    <property type="entry name" value="P-loop_NTPase"/>
</dbReference>
<dbReference type="GO" id="GO:0004140">
    <property type="term" value="F:dephospho-CoA kinase activity"/>
    <property type="evidence" value="ECO:0007669"/>
    <property type="project" value="UniProtKB-EC"/>
</dbReference>
<dbReference type="NCBIfam" id="TIGR00152">
    <property type="entry name" value="dephospho-CoA kinase"/>
    <property type="match status" value="1"/>
</dbReference>
<evidence type="ECO:0000256" key="2">
    <source>
        <dbReference type="ARBA" id="ARBA00022840"/>
    </source>
</evidence>
<dbReference type="EMBL" id="LN871598">
    <property type="protein sequence ID" value="CTQ41378.1"/>
    <property type="molecule type" value="Genomic_DNA"/>
</dbReference>
<keyword evidence="1" id="KW-0547">Nucleotide-binding</keyword>
<dbReference type="OrthoDB" id="247245at2759"/>
<name>A0A0K3ARW8_BABMR</name>
<keyword evidence="2" id="KW-0067">ATP-binding</keyword>
<dbReference type="GO" id="GO:0005524">
    <property type="term" value="F:ATP binding"/>
    <property type="evidence" value="ECO:0007669"/>
    <property type="project" value="UniProtKB-KW"/>
</dbReference>
<protein>
    <submittedName>
        <fullName evidence="3">Dephospho-CoA kinase</fullName>
        <ecNumber evidence="3">2.7.1.24</ecNumber>
    </submittedName>
</protein>
<dbReference type="OMA" id="YETHLSW"/>
<dbReference type="PROSITE" id="PS51219">
    <property type="entry name" value="DPCK"/>
    <property type="match status" value="1"/>
</dbReference>
<dbReference type="InterPro" id="IPR001977">
    <property type="entry name" value="Depp_CoAkinase"/>
</dbReference>
<reference evidence="3 4" key="3">
    <citation type="journal article" date="2016" name="Sci. Rep.">
        <title>Genome-wide diversity and gene expression profiling of Babesia microti isolates identify polymorphic genes that mediate host-pathogen interactions.</title>
        <authorList>
            <person name="Silva J.C."/>
            <person name="Cornillot E."/>
            <person name="McCracken C."/>
            <person name="Usmani-Brown S."/>
            <person name="Dwivedi A."/>
            <person name="Ifeonu O.O."/>
            <person name="Crabtree J."/>
            <person name="Gotia H.T."/>
            <person name="Virji A.Z."/>
            <person name="Reynes C."/>
            <person name="Colinge J."/>
            <person name="Kumar V."/>
            <person name="Lawres L."/>
            <person name="Pazzi J.E."/>
            <person name="Pablo J.V."/>
            <person name="Hung C."/>
            <person name="Brancato J."/>
            <person name="Kumari P."/>
            <person name="Orvis J."/>
            <person name="Tretina K."/>
            <person name="Chibucos M."/>
            <person name="Ott S."/>
            <person name="Sadzewicz L."/>
            <person name="Sengamalay N."/>
            <person name="Shetty A.C."/>
            <person name="Su Q."/>
            <person name="Tallon L."/>
            <person name="Fraser C.M."/>
            <person name="Frutos R."/>
            <person name="Molina D.M."/>
            <person name="Krause P.J."/>
            <person name="Ben Mamoun C."/>
        </authorList>
    </citation>
    <scope>NUCLEOTIDE SEQUENCE [LARGE SCALE GENOMIC DNA]</scope>
    <source>
        <strain evidence="3 4">RI</strain>
    </source>
</reference>
<dbReference type="PANTHER" id="PTHR10695">
    <property type="entry name" value="DEPHOSPHO-COA KINASE-RELATED"/>
    <property type="match status" value="1"/>
</dbReference>
<dbReference type="VEuPathDB" id="PiroplasmaDB:BMR1_03g03890"/>
<dbReference type="AlphaFoldDB" id="A0A0K3ARW8"/>